<evidence type="ECO:0008006" key="4">
    <source>
        <dbReference type="Google" id="ProtNLM"/>
    </source>
</evidence>
<gene>
    <name evidence="2" type="ORF">BGW36DRAFT_430004</name>
</gene>
<keyword evidence="1" id="KW-0732">Signal</keyword>
<dbReference type="RefSeq" id="XP_046069651.1">
    <property type="nucleotide sequence ID" value="XM_046220776.1"/>
</dbReference>
<proteinExistence type="predicted"/>
<comment type="caution">
    <text evidence="2">The sequence shown here is derived from an EMBL/GenBank/DDBJ whole genome shotgun (WGS) entry which is preliminary data.</text>
</comment>
<evidence type="ECO:0000313" key="3">
    <source>
        <dbReference type="Proteomes" id="UP001201262"/>
    </source>
</evidence>
<protein>
    <recommendedName>
        <fullName evidence="4">Cyanovirin-N domain-containing protein</fullName>
    </recommendedName>
</protein>
<reference evidence="2" key="1">
    <citation type="submission" date="2021-12" db="EMBL/GenBank/DDBJ databases">
        <title>Convergent genome expansion in fungi linked to evolution of root-endophyte symbiosis.</title>
        <authorList>
            <consortium name="DOE Joint Genome Institute"/>
            <person name="Ke Y.-H."/>
            <person name="Bonito G."/>
            <person name="Liao H.-L."/>
            <person name="Looney B."/>
            <person name="Rojas-Flechas A."/>
            <person name="Nash J."/>
            <person name="Hameed K."/>
            <person name="Schadt C."/>
            <person name="Martin F."/>
            <person name="Crous P.W."/>
            <person name="Miettinen O."/>
            <person name="Magnuson J.K."/>
            <person name="Labbe J."/>
            <person name="Jacobson D."/>
            <person name="Doktycz M.J."/>
            <person name="Veneault-Fourrey C."/>
            <person name="Kuo A."/>
            <person name="Mondo S."/>
            <person name="Calhoun S."/>
            <person name="Riley R."/>
            <person name="Ohm R."/>
            <person name="LaButti K."/>
            <person name="Andreopoulos B."/>
            <person name="Pangilinan J."/>
            <person name="Nolan M."/>
            <person name="Tritt A."/>
            <person name="Clum A."/>
            <person name="Lipzen A."/>
            <person name="Daum C."/>
            <person name="Barry K."/>
            <person name="Grigoriev I.V."/>
            <person name="Vilgalys R."/>
        </authorList>
    </citation>
    <scope>NUCLEOTIDE SEQUENCE</scope>
    <source>
        <strain evidence="2">PMI_201</strain>
    </source>
</reference>
<keyword evidence="3" id="KW-1185">Reference proteome</keyword>
<evidence type="ECO:0000256" key="1">
    <source>
        <dbReference type="SAM" id="SignalP"/>
    </source>
</evidence>
<dbReference type="Proteomes" id="UP001201262">
    <property type="component" value="Unassembled WGS sequence"/>
</dbReference>
<dbReference type="PROSITE" id="PS51257">
    <property type="entry name" value="PROKAR_LIPOPROTEIN"/>
    <property type="match status" value="1"/>
</dbReference>
<feature type="chain" id="PRO_5041919973" description="Cyanovirin-N domain-containing protein" evidence="1">
    <location>
        <begin position="24"/>
        <end position="110"/>
    </location>
</feature>
<name>A0AAD4KLR4_9EURO</name>
<feature type="signal peptide" evidence="1">
    <location>
        <begin position="1"/>
        <end position="23"/>
    </location>
</feature>
<organism evidence="2 3">
    <name type="scientific">Talaromyces proteolyticus</name>
    <dbReference type="NCBI Taxonomy" id="1131652"/>
    <lineage>
        <taxon>Eukaryota</taxon>
        <taxon>Fungi</taxon>
        <taxon>Dikarya</taxon>
        <taxon>Ascomycota</taxon>
        <taxon>Pezizomycotina</taxon>
        <taxon>Eurotiomycetes</taxon>
        <taxon>Eurotiomycetidae</taxon>
        <taxon>Eurotiales</taxon>
        <taxon>Trichocomaceae</taxon>
        <taxon>Talaromyces</taxon>
        <taxon>Talaromyces sect. Bacilispori</taxon>
    </lineage>
</organism>
<dbReference type="EMBL" id="JAJTJA010000009">
    <property type="protein sequence ID" value="KAH8693981.1"/>
    <property type="molecule type" value="Genomic_DNA"/>
</dbReference>
<dbReference type="GeneID" id="70251063"/>
<accession>A0AAD4KLR4</accession>
<dbReference type="AlphaFoldDB" id="A0AAD4KLR4"/>
<sequence length="110" mass="11524">MLSLKTISASLLATFLTSQGVQGFTTACIYDSYKCGVTLSGTAYGYNDTELITAVNATTVIPPLTIAQLSQTIFRCADTSGTIVANAFCINGCQDLEPHNGATSNDQCTI</sequence>
<evidence type="ECO:0000313" key="2">
    <source>
        <dbReference type="EMBL" id="KAH8693981.1"/>
    </source>
</evidence>